<dbReference type="AlphaFoldDB" id="A0A067RD53"/>
<keyword evidence="1" id="KW-0472">Membrane</keyword>
<sequence length="153" mass="17513">MKHFCCVQQWRMNLVLTVVVILLTWSTAKGTPTDNGYQISDDTGHHKHHLGEAKLASQGRHRLRMLFPLLLRISSRLAQIVPMALAALATTFAMAVLAKKAFIISLAAFGLMLYDTFKKKEHRVVHYVAEPSHENRIIDNYYFTTEPQKYTTR</sequence>
<dbReference type="EMBL" id="KK852714">
    <property type="protein sequence ID" value="KDR17888.1"/>
    <property type="molecule type" value="Genomic_DNA"/>
</dbReference>
<dbReference type="InParanoid" id="A0A067RD53"/>
<keyword evidence="4" id="KW-1185">Reference proteome</keyword>
<keyword evidence="1" id="KW-0812">Transmembrane</keyword>
<evidence type="ECO:0000313" key="4">
    <source>
        <dbReference type="Proteomes" id="UP000027135"/>
    </source>
</evidence>
<accession>A0A067RD53</accession>
<evidence type="ECO:0000256" key="1">
    <source>
        <dbReference type="SAM" id="Phobius"/>
    </source>
</evidence>
<evidence type="ECO:0000313" key="3">
    <source>
        <dbReference type="EMBL" id="KDR17888.1"/>
    </source>
</evidence>
<dbReference type="OrthoDB" id="10478398at2759"/>
<dbReference type="Proteomes" id="UP000027135">
    <property type="component" value="Unassembled WGS sequence"/>
</dbReference>
<gene>
    <name evidence="3" type="ORF">L798_08195</name>
</gene>
<reference evidence="3 4" key="1">
    <citation type="journal article" date="2014" name="Nat. Commun.">
        <title>Molecular traces of alternative social organization in a termite genome.</title>
        <authorList>
            <person name="Terrapon N."/>
            <person name="Li C."/>
            <person name="Robertson H.M."/>
            <person name="Ji L."/>
            <person name="Meng X."/>
            <person name="Booth W."/>
            <person name="Chen Z."/>
            <person name="Childers C.P."/>
            <person name="Glastad K.M."/>
            <person name="Gokhale K."/>
            <person name="Gowin J."/>
            <person name="Gronenberg W."/>
            <person name="Hermansen R.A."/>
            <person name="Hu H."/>
            <person name="Hunt B.G."/>
            <person name="Huylmans A.K."/>
            <person name="Khalil S.M."/>
            <person name="Mitchell R.D."/>
            <person name="Munoz-Torres M.C."/>
            <person name="Mustard J.A."/>
            <person name="Pan H."/>
            <person name="Reese J.T."/>
            <person name="Scharf M.E."/>
            <person name="Sun F."/>
            <person name="Vogel H."/>
            <person name="Xiao J."/>
            <person name="Yang W."/>
            <person name="Yang Z."/>
            <person name="Yang Z."/>
            <person name="Zhou J."/>
            <person name="Zhu J."/>
            <person name="Brent C.S."/>
            <person name="Elsik C.G."/>
            <person name="Goodisman M.A."/>
            <person name="Liberles D.A."/>
            <person name="Roe R.M."/>
            <person name="Vargo E.L."/>
            <person name="Vilcinskas A."/>
            <person name="Wang J."/>
            <person name="Bornberg-Bauer E."/>
            <person name="Korb J."/>
            <person name="Zhang G."/>
            <person name="Liebig J."/>
        </authorList>
    </citation>
    <scope>NUCLEOTIDE SEQUENCE [LARGE SCALE GENOMIC DNA]</scope>
    <source>
        <tissue evidence="3">Whole organism</tissue>
    </source>
</reference>
<evidence type="ECO:0000256" key="2">
    <source>
        <dbReference type="SAM" id="SignalP"/>
    </source>
</evidence>
<keyword evidence="2" id="KW-0732">Signal</keyword>
<protein>
    <submittedName>
        <fullName evidence="3">Uncharacterized protein</fullName>
    </submittedName>
</protein>
<feature type="signal peptide" evidence="2">
    <location>
        <begin position="1"/>
        <end position="30"/>
    </location>
</feature>
<organism evidence="3 4">
    <name type="scientific">Zootermopsis nevadensis</name>
    <name type="common">Dampwood termite</name>
    <dbReference type="NCBI Taxonomy" id="136037"/>
    <lineage>
        <taxon>Eukaryota</taxon>
        <taxon>Metazoa</taxon>
        <taxon>Ecdysozoa</taxon>
        <taxon>Arthropoda</taxon>
        <taxon>Hexapoda</taxon>
        <taxon>Insecta</taxon>
        <taxon>Pterygota</taxon>
        <taxon>Neoptera</taxon>
        <taxon>Polyneoptera</taxon>
        <taxon>Dictyoptera</taxon>
        <taxon>Blattodea</taxon>
        <taxon>Blattoidea</taxon>
        <taxon>Termitoidae</taxon>
        <taxon>Termopsidae</taxon>
        <taxon>Zootermopsis</taxon>
    </lineage>
</organism>
<name>A0A067RD53_ZOONE</name>
<keyword evidence="1" id="KW-1133">Transmembrane helix</keyword>
<proteinExistence type="predicted"/>
<feature type="transmembrane region" description="Helical" evidence="1">
    <location>
        <begin position="80"/>
        <end position="113"/>
    </location>
</feature>
<feature type="chain" id="PRO_5001648113" evidence="2">
    <location>
        <begin position="31"/>
        <end position="153"/>
    </location>
</feature>